<dbReference type="GO" id="GO:0030288">
    <property type="term" value="C:outer membrane-bounded periplasmic space"/>
    <property type="evidence" value="ECO:0007669"/>
    <property type="project" value="TreeGrafter"/>
</dbReference>
<accession>A0A398D005</accession>
<reference evidence="6 7" key="1">
    <citation type="submission" date="2018-09" db="EMBL/GenBank/DDBJ databases">
        <title>Discovery and Ecogenomic Context for Candidatus Cryosericales, a Global Caldiserica Order Active in Thawing Permafrost.</title>
        <authorList>
            <person name="Martinez M.A."/>
            <person name="Woodcroft B.J."/>
            <person name="Ignacio Espinoza J.C."/>
            <person name="Zayed A."/>
            <person name="Singleton C.M."/>
            <person name="Boyd J."/>
            <person name="Li Y.-F."/>
            <person name="Purvine S."/>
            <person name="Maughan H."/>
            <person name="Hodgkins S.B."/>
            <person name="Anderson D."/>
            <person name="Sederholm M."/>
            <person name="Temperton B."/>
            <person name="Saleska S.R."/>
            <person name="Tyson G.W."/>
            <person name="Rich V.I."/>
        </authorList>
    </citation>
    <scope>NUCLEOTIDE SEQUENCE [LARGE SCALE GENOMIC DNA]</scope>
    <source>
        <strain evidence="6 7">SMC6</strain>
    </source>
</reference>
<dbReference type="GO" id="GO:0030246">
    <property type="term" value="F:carbohydrate binding"/>
    <property type="evidence" value="ECO:0007669"/>
    <property type="project" value="TreeGrafter"/>
</dbReference>
<dbReference type="Gene3D" id="3.40.50.2300">
    <property type="match status" value="2"/>
</dbReference>
<evidence type="ECO:0000256" key="3">
    <source>
        <dbReference type="ARBA" id="ARBA00022729"/>
    </source>
</evidence>
<dbReference type="InterPro" id="IPR050555">
    <property type="entry name" value="Bact_Solute-Bind_Prot2"/>
</dbReference>
<keyword evidence="7" id="KW-1185">Reference proteome</keyword>
<dbReference type="Gene3D" id="3.30.457.10">
    <property type="entry name" value="Copper amine oxidase-like, N-terminal domain"/>
    <property type="match status" value="1"/>
</dbReference>
<dbReference type="SUPFAM" id="SSF53822">
    <property type="entry name" value="Periplasmic binding protein-like I"/>
    <property type="match status" value="1"/>
</dbReference>
<sequence length="459" mass="48815">MTIGSTKATIDLKQVVLDQPPLIENGRTLVPFRFIGEALGAQIGWNPTNRTVSYILGDKNIVLTIGSATAMVNGVKTTLDVAAKILPTGRTVVPVRFISESIGAKVAWNATTRMVTVTMAATLDVGIVLPTKDEPRWLQDQTRFNTALKTAGYDAEILFSQGSSAIEKQNVEALITKGIKVLILCPQDATAAAAAADEARAAGIKVISYDRLILNTSAVDYYVTFDSISVGKAQAQYLVDKTTGTKNPLYLYAGAASDNNAFLFFEGAWDVLQPKIADGTFVIENSSEAVALQGKATLTRAEMAKIIGQITTNWDFTVAKNLAEANLTMATAGKKGNVFILAPNDGTARSIADAFAADKDVKSYVITGQDAEIPSVQYIIDGKQSMTVFKDVRTLVKDASAAAVDYLTGKTPEKTTTYNNGKIDVPAKPSAVISVDKSNVVAALITSGYYPASDFTGLP</sequence>
<comment type="subcellular location">
    <subcellularLocation>
        <location evidence="1">Cell envelope</location>
    </subcellularLocation>
</comment>
<dbReference type="InterPro" id="IPR028082">
    <property type="entry name" value="Peripla_BP_I"/>
</dbReference>
<protein>
    <submittedName>
        <fullName evidence="6">Sugar ABC transporter substrate-binding protein</fullName>
    </submittedName>
</protein>
<dbReference type="InterPro" id="IPR025997">
    <property type="entry name" value="SBP_2_dom"/>
</dbReference>
<comment type="similarity">
    <text evidence="2">Belongs to the bacterial solute-binding protein 2 family.</text>
</comment>
<name>A0A398D005_9BACT</name>
<organism evidence="6 7">
    <name type="scientific">Candidatus Cryosericum odellii</name>
    <dbReference type="NCBI Taxonomy" id="2290917"/>
    <lineage>
        <taxon>Bacteria</taxon>
        <taxon>Pseudomonadati</taxon>
        <taxon>Caldisericota/Cryosericota group</taxon>
        <taxon>Candidatus Cryosericota</taxon>
        <taxon>Candidatus Cryosericia</taxon>
        <taxon>Candidatus Cryosericales</taxon>
        <taxon>Candidatus Cryosericaceae</taxon>
        <taxon>Candidatus Cryosericum</taxon>
    </lineage>
</organism>
<dbReference type="PANTHER" id="PTHR30036:SF1">
    <property type="entry name" value="D-XYLOSE-BINDING PERIPLASMIC PROTEIN"/>
    <property type="match status" value="1"/>
</dbReference>
<evidence type="ECO:0000259" key="4">
    <source>
        <dbReference type="Pfam" id="PF07833"/>
    </source>
</evidence>
<gene>
    <name evidence="6" type="ORF">SMC6_05360</name>
</gene>
<dbReference type="InterPro" id="IPR036582">
    <property type="entry name" value="Mao_N_sf"/>
</dbReference>
<evidence type="ECO:0000259" key="5">
    <source>
        <dbReference type="Pfam" id="PF13407"/>
    </source>
</evidence>
<dbReference type="EMBL" id="QXIT01000091">
    <property type="protein sequence ID" value="RIE07820.1"/>
    <property type="molecule type" value="Genomic_DNA"/>
</dbReference>
<dbReference type="Pfam" id="PF13407">
    <property type="entry name" value="Peripla_BP_4"/>
    <property type="match status" value="1"/>
</dbReference>
<dbReference type="Pfam" id="PF07833">
    <property type="entry name" value="Cu_amine_oxidN1"/>
    <property type="match status" value="1"/>
</dbReference>
<dbReference type="SUPFAM" id="SSF55383">
    <property type="entry name" value="Copper amine oxidase, domain N"/>
    <property type="match status" value="1"/>
</dbReference>
<dbReference type="AlphaFoldDB" id="A0A398D005"/>
<dbReference type="PANTHER" id="PTHR30036">
    <property type="entry name" value="D-XYLOSE-BINDING PERIPLASMIC PROTEIN"/>
    <property type="match status" value="1"/>
</dbReference>
<dbReference type="InterPro" id="IPR012854">
    <property type="entry name" value="Cu_amine_oxidase-like_N"/>
</dbReference>
<evidence type="ECO:0000256" key="2">
    <source>
        <dbReference type="ARBA" id="ARBA00007639"/>
    </source>
</evidence>
<evidence type="ECO:0000313" key="7">
    <source>
        <dbReference type="Proteomes" id="UP000266260"/>
    </source>
</evidence>
<dbReference type="Proteomes" id="UP000266260">
    <property type="component" value="Unassembled WGS sequence"/>
</dbReference>
<feature type="domain" description="Periplasmic binding protein" evidence="5">
    <location>
        <begin position="125"/>
        <end position="410"/>
    </location>
</feature>
<feature type="domain" description="Copper amine oxidase-like N-terminal" evidence="4">
    <location>
        <begin position="10"/>
        <end position="116"/>
    </location>
</feature>
<evidence type="ECO:0000256" key="1">
    <source>
        <dbReference type="ARBA" id="ARBA00004196"/>
    </source>
</evidence>
<dbReference type="CDD" id="cd19994">
    <property type="entry name" value="PBP1_ChvE"/>
    <property type="match status" value="1"/>
</dbReference>
<evidence type="ECO:0000313" key="6">
    <source>
        <dbReference type="EMBL" id="RIE07820.1"/>
    </source>
</evidence>
<keyword evidence="3" id="KW-0732">Signal</keyword>
<comment type="caution">
    <text evidence="6">The sequence shown here is derived from an EMBL/GenBank/DDBJ whole genome shotgun (WGS) entry which is preliminary data.</text>
</comment>
<proteinExistence type="inferred from homology"/>